<dbReference type="AlphaFoldDB" id="A0A540K401"/>
<proteinExistence type="predicted"/>
<sequence>MVCLILEGCEPVRLLQILKLNECSIPSCQLLLFKYYKIIDYLVLSAKYCNNS</sequence>
<evidence type="ECO:0000313" key="2">
    <source>
        <dbReference type="Proteomes" id="UP000315295"/>
    </source>
</evidence>
<name>A0A540K401_MALBA</name>
<reference evidence="1 2" key="1">
    <citation type="journal article" date="2019" name="G3 (Bethesda)">
        <title>Sequencing of a Wild Apple (Malus baccata) Genome Unravels the Differences Between Cultivated and Wild Apple Species Regarding Disease Resistance and Cold Tolerance.</title>
        <authorList>
            <person name="Chen X."/>
        </authorList>
    </citation>
    <scope>NUCLEOTIDE SEQUENCE [LARGE SCALE GENOMIC DNA]</scope>
    <source>
        <strain evidence="2">cv. Shandingzi</strain>
        <tissue evidence="1">Leaves</tissue>
    </source>
</reference>
<organism evidence="1 2">
    <name type="scientific">Malus baccata</name>
    <name type="common">Siberian crab apple</name>
    <name type="synonym">Pyrus baccata</name>
    <dbReference type="NCBI Taxonomy" id="106549"/>
    <lineage>
        <taxon>Eukaryota</taxon>
        <taxon>Viridiplantae</taxon>
        <taxon>Streptophyta</taxon>
        <taxon>Embryophyta</taxon>
        <taxon>Tracheophyta</taxon>
        <taxon>Spermatophyta</taxon>
        <taxon>Magnoliopsida</taxon>
        <taxon>eudicotyledons</taxon>
        <taxon>Gunneridae</taxon>
        <taxon>Pentapetalae</taxon>
        <taxon>rosids</taxon>
        <taxon>fabids</taxon>
        <taxon>Rosales</taxon>
        <taxon>Rosaceae</taxon>
        <taxon>Amygdaloideae</taxon>
        <taxon>Maleae</taxon>
        <taxon>Malus</taxon>
    </lineage>
</organism>
<accession>A0A540K401</accession>
<dbReference type="EMBL" id="VIEB01006371">
    <property type="protein sequence ID" value="TQD68961.1"/>
    <property type="molecule type" value="Genomic_DNA"/>
</dbReference>
<evidence type="ECO:0000313" key="1">
    <source>
        <dbReference type="EMBL" id="TQD68961.1"/>
    </source>
</evidence>
<dbReference type="Proteomes" id="UP000315295">
    <property type="component" value="Unassembled WGS sequence"/>
</dbReference>
<protein>
    <submittedName>
        <fullName evidence="1">Uncharacterized protein</fullName>
    </submittedName>
</protein>
<keyword evidence="2" id="KW-1185">Reference proteome</keyword>
<comment type="caution">
    <text evidence="1">The sequence shown here is derived from an EMBL/GenBank/DDBJ whole genome shotgun (WGS) entry which is preliminary data.</text>
</comment>
<gene>
    <name evidence="1" type="ORF">C1H46_045507</name>
</gene>